<protein>
    <submittedName>
        <fullName evidence="4">TerD-family protein</fullName>
    </submittedName>
</protein>
<gene>
    <name evidence="4" type="ORF">H340_06566</name>
</gene>
<dbReference type="STRING" id="1223523.H340_06566"/>
<organism evidence="4 5">
    <name type="scientific">Streptomyces mobaraensis (strain ATCC 29032 / DSM 40847 / JCM 4168 / NBRC 13819 / NCIMB 11159 / IPCR 16-22)</name>
    <dbReference type="NCBI Taxonomy" id="1223523"/>
    <lineage>
        <taxon>Bacteria</taxon>
        <taxon>Bacillati</taxon>
        <taxon>Actinomycetota</taxon>
        <taxon>Actinomycetes</taxon>
        <taxon>Kitasatosporales</taxon>
        <taxon>Streptomycetaceae</taxon>
        <taxon>Streptomyces</taxon>
    </lineage>
</organism>
<evidence type="ECO:0000313" key="4">
    <source>
        <dbReference type="EMBL" id="EMF01389.1"/>
    </source>
</evidence>
<dbReference type="InterPro" id="IPR003325">
    <property type="entry name" value="TerD"/>
</dbReference>
<feature type="compositionally biased region" description="Pro residues" evidence="2">
    <location>
        <begin position="245"/>
        <end position="260"/>
    </location>
</feature>
<comment type="caution">
    <text evidence="4">The sequence shown here is derived from an EMBL/GenBank/DDBJ whole genome shotgun (WGS) entry which is preliminary data.</text>
</comment>
<proteinExistence type="inferred from homology"/>
<dbReference type="eggNOG" id="COG2310">
    <property type="taxonomic scope" value="Bacteria"/>
</dbReference>
<reference evidence="4 5" key="1">
    <citation type="journal article" date="2013" name="Genome Announc.">
        <title>Whole-Genome Shotgun Assembly and Analysis of the Genome of Streptomyces mobaraensis DSM 40847, a Strain for Industrial Production of Microbial Transglutaminase.</title>
        <authorList>
            <person name="Yang H."/>
            <person name="He T."/>
            <person name="Wu W."/>
            <person name="Zhu W."/>
            <person name="Lu B."/>
            <person name="Sun W."/>
        </authorList>
    </citation>
    <scope>NUCLEOTIDE SEQUENCE [LARGE SCALE GENOMIC DNA]</scope>
    <source>
        <strain evidence="4 5">DSM 40847</strain>
    </source>
</reference>
<feature type="compositionally biased region" description="Low complexity" evidence="2">
    <location>
        <begin position="335"/>
        <end position="371"/>
    </location>
</feature>
<evidence type="ECO:0000256" key="1">
    <source>
        <dbReference type="ARBA" id="ARBA00008775"/>
    </source>
</evidence>
<comment type="similarity">
    <text evidence="1">Belongs to the CAPAB/TerDEXZ family.</text>
</comment>
<dbReference type="EMBL" id="AORZ01000012">
    <property type="protein sequence ID" value="EMF01389.1"/>
    <property type="molecule type" value="Genomic_DNA"/>
</dbReference>
<sequence length="425" mass="43028">MAGVALTKGGNVSLSRQAPGLTAVTVGLGWQAAPGCDLDASALLCGGSGKVLSDGHFVFFNNLTSPDGSVRHAGDAGGAGPAGDAQRIHVDLGRVPAEVAKIVFPVSLYEPETRGQDFRQVRGAHIRVTDREGGAELARYELAAGDAGDETAMVFGELYRHGAEWKFRAVGQGYASGLAGIAADYGVDVLRDAAPAPTAPAASVPPAASVTQASSAGPAASVTPASSTGPAASARILKAADGAPAPAPTPPSTPAPPSTPTPTVVVPSTPHTAPTIAAAPQQPTGSPSVTCFFDPSHGPGMTTVSWSPQWGVPRPVQACGGCAHRVQTTPPPYYTPQQQGYPQPQQQGYPQAGYPQPQQGYPQPQQGYPAPHADPQQGGGQQGGRRFGAGALIGAGAAGLVGGALLNEAFDDDEPDVIVNNYYED</sequence>
<dbReference type="PANTHER" id="PTHR32097:SF4">
    <property type="entry name" value="GENERAL STRESS PROTEIN 16U"/>
    <property type="match status" value="1"/>
</dbReference>
<feature type="compositionally biased region" description="Low complexity" evidence="2">
    <location>
        <begin position="261"/>
        <end position="284"/>
    </location>
</feature>
<dbReference type="AlphaFoldDB" id="M3A8A5"/>
<dbReference type="CDD" id="cd06974">
    <property type="entry name" value="TerD_like"/>
    <property type="match status" value="1"/>
</dbReference>
<feature type="region of interest" description="Disordered" evidence="2">
    <location>
        <begin position="241"/>
        <end position="294"/>
    </location>
</feature>
<feature type="compositionally biased region" description="Gly residues" evidence="2">
    <location>
        <begin position="377"/>
        <end position="388"/>
    </location>
</feature>
<dbReference type="InterPro" id="IPR051324">
    <property type="entry name" value="Stress/Tellurium_Resist"/>
</dbReference>
<feature type="domain" description="TerD" evidence="3">
    <location>
        <begin position="4"/>
        <end position="185"/>
    </location>
</feature>
<accession>M3A8A5</accession>
<dbReference type="Gene3D" id="2.60.60.30">
    <property type="entry name" value="sav2460 like domains"/>
    <property type="match status" value="1"/>
</dbReference>
<evidence type="ECO:0000313" key="5">
    <source>
        <dbReference type="Proteomes" id="UP000011740"/>
    </source>
</evidence>
<dbReference type="PATRIC" id="fig|1223523.3.peg.1345"/>
<feature type="region of interest" description="Disordered" evidence="2">
    <location>
        <begin position="330"/>
        <end position="388"/>
    </location>
</feature>
<name>M3A8A5_STRM1</name>
<evidence type="ECO:0000256" key="2">
    <source>
        <dbReference type="SAM" id="MobiDB-lite"/>
    </source>
</evidence>
<dbReference type="Pfam" id="PF02342">
    <property type="entry name" value="TerD"/>
    <property type="match status" value="1"/>
</dbReference>
<evidence type="ECO:0000259" key="3">
    <source>
        <dbReference type="Pfam" id="PF02342"/>
    </source>
</evidence>
<dbReference type="Proteomes" id="UP000011740">
    <property type="component" value="Unassembled WGS sequence"/>
</dbReference>
<dbReference type="PANTHER" id="PTHR32097">
    <property type="entry name" value="CAMP-BINDING PROTEIN 1-RELATED"/>
    <property type="match status" value="1"/>
</dbReference>